<proteinExistence type="predicted"/>
<gene>
    <name evidence="1" type="ORF">N8T08_010749</name>
</gene>
<organism evidence="1 2">
    <name type="scientific">Aspergillus melleus</name>
    <dbReference type="NCBI Taxonomy" id="138277"/>
    <lineage>
        <taxon>Eukaryota</taxon>
        <taxon>Fungi</taxon>
        <taxon>Dikarya</taxon>
        <taxon>Ascomycota</taxon>
        <taxon>Pezizomycotina</taxon>
        <taxon>Eurotiomycetes</taxon>
        <taxon>Eurotiomycetidae</taxon>
        <taxon>Eurotiales</taxon>
        <taxon>Aspergillaceae</taxon>
        <taxon>Aspergillus</taxon>
        <taxon>Aspergillus subgen. Circumdati</taxon>
    </lineage>
</organism>
<evidence type="ECO:0000313" key="2">
    <source>
        <dbReference type="Proteomes" id="UP001177260"/>
    </source>
</evidence>
<dbReference type="EMBL" id="JAOPJF010000009">
    <property type="protein sequence ID" value="KAK1148110.1"/>
    <property type="molecule type" value="Genomic_DNA"/>
</dbReference>
<protein>
    <submittedName>
        <fullName evidence="1">Uncharacterized protein</fullName>
    </submittedName>
</protein>
<dbReference type="Proteomes" id="UP001177260">
    <property type="component" value="Unassembled WGS sequence"/>
</dbReference>
<name>A0ACC3BCB2_9EURO</name>
<sequence length="340" mass="38095">MMNSNKYAIPVGSVLMVTGANGYIASHVINILLQLGYRVRGTVRTEKPWLDKYFHERYGDGVYESVVVSALNDPVSLSEAMEGVSGIVHIAMDLSFGSDPSALTWVKQATESMLKLAEDKKTVKRFVLTSSNSAAHFPTPNVPVRIDGNTWNESSYKTAWDESTPPEKKGYHVYAAAKTEAERSAWEWVNQNRPGFVFNSVLPDGNYGRILLPEIFGSTMGSLRNVLKGDDTIMRRFQPQWYINVEDTARLHVVALLNPDVKGERIFAFAAPFTWIEIIGILRKLRPDNTLIPDARENEGEDISDVVLAPRAEQLLRDFFDRPGWVGLEQSIKEGLEGME</sequence>
<keyword evidence="2" id="KW-1185">Reference proteome</keyword>
<comment type="caution">
    <text evidence="1">The sequence shown here is derived from an EMBL/GenBank/DDBJ whole genome shotgun (WGS) entry which is preliminary data.</text>
</comment>
<evidence type="ECO:0000313" key="1">
    <source>
        <dbReference type="EMBL" id="KAK1148110.1"/>
    </source>
</evidence>
<reference evidence="1 2" key="1">
    <citation type="journal article" date="2023" name="ACS Omega">
        <title>Identification of the Neoaspergillic Acid Biosynthesis Gene Cluster by Establishing an In Vitro CRISPR-Ribonucleoprotein Genetic System in Aspergillus melleus.</title>
        <authorList>
            <person name="Yuan B."/>
            <person name="Grau M.F."/>
            <person name="Murata R.M."/>
            <person name="Torok T."/>
            <person name="Venkateswaran K."/>
            <person name="Stajich J.E."/>
            <person name="Wang C.C.C."/>
        </authorList>
    </citation>
    <scope>NUCLEOTIDE SEQUENCE [LARGE SCALE GENOMIC DNA]</scope>
    <source>
        <strain evidence="1 2">IMV 1140</strain>
    </source>
</reference>
<accession>A0ACC3BCB2</accession>